<evidence type="ECO:0000313" key="2">
    <source>
        <dbReference type="EMBL" id="KAF7638462.1"/>
    </source>
</evidence>
<dbReference type="AlphaFoldDB" id="A0A8S9ZYR9"/>
<reference evidence="2" key="1">
    <citation type="journal article" date="2020" name="Ecol. Evol.">
        <title>Genome structure and content of the rice root-knot nematode (Meloidogyne graminicola).</title>
        <authorList>
            <person name="Phan N.T."/>
            <person name="Danchin E.G.J."/>
            <person name="Klopp C."/>
            <person name="Perfus-Barbeoch L."/>
            <person name="Kozlowski D.K."/>
            <person name="Koutsovoulos G.D."/>
            <person name="Lopez-Roques C."/>
            <person name="Bouchez O."/>
            <person name="Zahm M."/>
            <person name="Besnard G."/>
            <person name="Bellafiore S."/>
        </authorList>
    </citation>
    <scope>NUCLEOTIDE SEQUENCE</scope>
    <source>
        <strain evidence="2">VN-18</strain>
    </source>
</reference>
<comment type="caution">
    <text evidence="2">The sequence shown here is derived from an EMBL/GenBank/DDBJ whole genome shotgun (WGS) entry which is preliminary data.</text>
</comment>
<organism evidence="2 3">
    <name type="scientific">Meloidogyne graminicola</name>
    <dbReference type="NCBI Taxonomy" id="189291"/>
    <lineage>
        <taxon>Eukaryota</taxon>
        <taxon>Metazoa</taxon>
        <taxon>Ecdysozoa</taxon>
        <taxon>Nematoda</taxon>
        <taxon>Chromadorea</taxon>
        <taxon>Rhabditida</taxon>
        <taxon>Tylenchina</taxon>
        <taxon>Tylenchomorpha</taxon>
        <taxon>Tylenchoidea</taxon>
        <taxon>Meloidogynidae</taxon>
        <taxon>Meloidogyninae</taxon>
        <taxon>Meloidogyne</taxon>
    </lineage>
</organism>
<feature type="transmembrane region" description="Helical" evidence="1">
    <location>
        <begin position="22"/>
        <end position="44"/>
    </location>
</feature>
<name>A0A8S9ZYR9_9BILA</name>
<keyword evidence="1" id="KW-0812">Transmembrane</keyword>
<dbReference type="Proteomes" id="UP000605970">
    <property type="component" value="Unassembled WGS sequence"/>
</dbReference>
<accession>A0A8S9ZYR9</accession>
<evidence type="ECO:0000313" key="3">
    <source>
        <dbReference type="Proteomes" id="UP000605970"/>
    </source>
</evidence>
<keyword evidence="1" id="KW-0472">Membrane</keyword>
<gene>
    <name evidence="2" type="ORF">Mgra_00002139</name>
</gene>
<sequence length="57" mass="7106">MKLFRLFLNLIHYIHQQMEQELVVVMMKQLVIFLHLYFNVFVVLQNRNIKKKKFLNI</sequence>
<keyword evidence="1" id="KW-1133">Transmembrane helix</keyword>
<protein>
    <submittedName>
        <fullName evidence="2">Uncharacterized protein</fullName>
    </submittedName>
</protein>
<proteinExistence type="predicted"/>
<dbReference type="EMBL" id="JABEBT010000012">
    <property type="protein sequence ID" value="KAF7638462.1"/>
    <property type="molecule type" value="Genomic_DNA"/>
</dbReference>
<keyword evidence="3" id="KW-1185">Reference proteome</keyword>
<evidence type="ECO:0000256" key="1">
    <source>
        <dbReference type="SAM" id="Phobius"/>
    </source>
</evidence>